<accession>A0A6I3KXD4</accession>
<feature type="compositionally biased region" description="Basic and acidic residues" evidence="1">
    <location>
        <begin position="17"/>
        <end position="30"/>
    </location>
</feature>
<evidence type="ECO:0000313" key="2">
    <source>
        <dbReference type="EMBL" id="MTE13075.1"/>
    </source>
</evidence>
<keyword evidence="3" id="KW-1185">Reference proteome</keyword>
<dbReference type="EMBL" id="WMBB01000004">
    <property type="protein sequence ID" value="MTE13075.1"/>
    <property type="molecule type" value="Genomic_DNA"/>
</dbReference>
<gene>
    <name evidence="2" type="ORF">GLP40_09840</name>
</gene>
<proteinExistence type="predicted"/>
<comment type="caution">
    <text evidence="2">The sequence shown here is derived from an EMBL/GenBank/DDBJ whole genome shotgun (WGS) entry which is preliminary data.</text>
</comment>
<sequence length="72" mass="7853">MRGRAVARRPGTIRRPVVQERPRHRCEGARGSRLSAGVRVRDSKNSGRPALIFPPVDRGPFTAAPAAGAFDY</sequence>
<dbReference type="Proteomes" id="UP000432464">
    <property type="component" value="Unassembled WGS sequence"/>
</dbReference>
<feature type="region of interest" description="Disordered" evidence="1">
    <location>
        <begin position="1"/>
        <end position="51"/>
    </location>
</feature>
<protein>
    <submittedName>
        <fullName evidence="2">DUF397 domain-containing protein</fullName>
    </submittedName>
</protein>
<dbReference type="AlphaFoldDB" id="A0A6I3KXD4"/>
<reference evidence="2 3" key="1">
    <citation type="submission" date="2019-11" db="EMBL/GenBank/DDBJ databases">
        <title>Nocardia sp. nov. CT2-14 isolated from soil.</title>
        <authorList>
            <person name="Kanchanasin P."/>
            <person name="Tanasupawat S."/>
            <person name="Yuki M."/>
            <person name="Kudo T."/>
        </authorList>
    </citation>
    <scope>NUCLEOTIDE SEQUENCE [LARGE SCALE GENOMIC DNA]</scope>
    <source>
        <strain evidence="2 3">CT2-14</strain>
    </source>
</reference>
<evidence type="ECO:0000313" key="3">
    <source>
        <dbReference type="Proteomes" id="UP000432464"/>
    </source>
</evidence>
<organism evidence="2 3">
    <name type="scientific">Nocardia aurantiaca</name>
    <dbReference type="NCBI Taxonomy" id="2675850"/>
    <lineage>
        <taxon>Bacteria</taxon>
        <taxon>Bacillati</taxon>
        <taxon>Actinomycetota</taxon>
        <taxon>Actinomycetes</taxon>
        <taxon>Mycobacteriales</taxon>
        <taxon>Nocardiaceae</taxon>
        <taxon>Nocardia</taxon>
    </lineage>
</organism>
<evidence type="ECO:0000256" key="1">
    <source>
        <dbReference type="SAM" id="MobiDB-lite"/>
    </source>
</evidence>
<name>A0A6I3KXD4_9NOCA</name>